<dbReference type="InterPro" id="IPR011701">
    <property type="entry name" value="MFS"/>
</dbReference>
<dbReference type="InterPro" id="IPR020846">
    <property type="entry name" value="MFS_dom"/>
</dbReference>
<dbReference type="Proteomes" id="UP000198923">
    <property type="component" value="Unassembled WGS sequence"/>
</dbReference>
<proteinExistence type="predicted"/>
<feature type="transmembrane region" description="Helical" evidence="6">
    <location>
        <begin position="61"/>
        <end position="85"/>
    </location>
</feature>
<evidence type="ECO:0000256" key="2">
    <source>
        <dbReference type="ARBA" id="ARBA00022475"/>
    </source>
</evidence>
<feature type="transmembrane region" description="Helical" evidence="6">
    <location>
        <begin position="243"/>
        <end position="263"/>
    </location>
</feature>
<dbReference type="GO" id="GO:0022857">
    <property type="term" value="F:transmembrane transporter activity"/>
    <property type="evidence" value="ECO:0007669"/>
    <property type="project" value="InterPro"/>
</dbReference>
<dbReference type="PANTHER" id="PTHR23513:SF11">
    <property type="entry name" value="STAPHYLOFERRIN A TRANSPORTER"/>
    <property type="match status" value="1"/>
</dbReference>
<sequence length="420" mass="43243">MAQSAQEEFDGPDSAVALSYRRVLRLPNMAQLIVAAFFSRLAAEMMTLVFVLYTIQQFDSASLAGVVAFLAFAPGFVVSPIAGAFLDRFGSVSALVVDLVLSAAVVALTALAQPLGFLSPQLLLTVAFLYSLTSPLSLAGVRTLIPRLVPRRALDRANALDTSVFGVAEVLGPVAAGALMSLLGGSPTLTVVSVLYLVSVVALVPLLRSRPARDSRQASSSLLRESARGVVYVVRHRVLRGLAVSYSLYMVSWGIFVVVTPVLLAEEFGKGDADLMTGVIWAAMGVIGAVGALVAGRLSVIGREHRIIGIGLVLMTAAFVPGIAGAGVVALAVALLTIGAFGGPIDVSVLTLRQRMTDPARLGQVLAVSSSINMSGLPVGAAIGGLLAAQSLEAAFAVACASTLVAAVFGSALLSRSRSA</sequence>
<dbReference type="EMBL" id="FNCN01000001">
    <property type="protein sequence ID" value="SDG02276.1"/>
    <property type="molecule type" value="Genomic_DNA"/>
</dbReference>
<keyword evidence="5 6" id="KW-0472">Membrane</keyword>
<dbReference type="CDD" id="cd06173">
    <property type="entry name" value="MFS_MefA_like"/>
    <property type="match status" value="1"/>
</dbReference>
<dbReference type="PANTHER" id="PTHR23513">
    <property type="entry name" value="INTEGRAL MEMBRANE EFFLUX PROTEIN-RELATED"/>
    <property type="match status" value="1"/>
</dbReference>
<feature type="transmembrane region" description="Helical" evidence="6">
    <location>
        <begin position="189"/>
        <end position="207"/>
    </location>
</feature>
<gene>
    <name evidence="8" type="ORF">SAMN05421505_101133</name>
</gene>
<dbReference type="GO" id="GO:0005886">
    <property type="term" value="C:plasma membrane"/>
    <property type="evidence" value="ECO:0007669"/>
    <property type="project" value="UniProtKB-SubCell"/>
</dbReference>
<feature type="transmembrane region" description="Helical" evidence="6">
    <location>
        <begin position="92"/>
        <end position="112"/>
    </location>
</feature>
<feature type="transmembrane region" description="Helical" evidence="6">
    <location>
        <begin position="307"/>
        <end position="324"/>
    </location>
</feature>
<evidence type="ECO:0000256" key="4">
    <source>
        <dbReference type="ARBA" id="ARBA00022989"/>
    </source>
</evidence>
<keyword evidence="2" id="KW-1003">Cell membrane</keyword>
<accession>A0A1G7QUS7</accession>
<evidence type="ECO:0000259" key="7">
    <source>
        <dbReference type="PROSITE" id="PS50850"/>
    </source>
</evidence>
<dbReference type="OrthoDB" id="2472181at2"/>
<evidence type="ECO:0000256" key="1">
    <source>
        <dbReference type="ARBA" id="ARBA00004651"/>
    </source>
</evidence>
<feature type="transmembrane region" description="Helical" evidence="6">
    <location>
        <begin position="118"/>
        <end position="141"/>
    </location>
</feature>
<evidence type="ECO:0000313" key="9">
    <source>
        <dbReference type="Proteomes" id="UP000198923"/>
    </source>
</evidence>
<keyword evidence="4 6" id="KW-1133">Transmembrane helix</keyword>
<feature type="transmembrane region" description="Helical" evidence="6">
    <location>
        <begin position="32"/>
        <end position="55"/>
    </location>
</feature>
<evidence type="ECO:0000256" key="3">
    <source>
        <dbReference type="ARBA" id="ARBA00022692"/>
    </source>
</evidence>
<reference evidence="8 9" key="1">
    <citation type="submission" date="2016-10" db="EMBL/GenBank/DDBJ databases">
        <authorList>
            <person name="de Groot N.N."/>
        </authorList>
    </citation>
    <scope>NUCLEOTIDE SEQUENCE [LARGE SCALE GENOMIC DNA]</scope>
    <source>
        <strain evidence="8 9">CPCC 201354</strain>
    </source>
</reference>
<feature type="domain" description="Major facilitator superfamily (MFS) profile" evidence="7">
    <location>
        <begin position="28"/>
        <end position="418"/>
    </location>
</feature>
<evidence type="ECO:0000313" key="8">
    <source>
        <dbReference type="EMBL" id="SDG02276.1"/>
    </source>
</evidence>
<dbReference type="SUPFAM" id="SSF103473">
    <property type="entry name" value="MFS general substrate transporter"/>
    <property type="match status" value="1"/>
</dbReference>
<dbReference type="Gene3D" id="1.20.1250.20">
    <property type="entry name" value="MFS general substrate transporter like domains"/>
    <property type="match status" value="1"/>
</dbReference>
<organism evidence="8 9">
    <name type="scientific">Sinosporangium album</name>
    <dbReference type="NCBI Taxonomy" id="504805"/>
    <lineage>
        <taxon>Bacteria</taxon>
        <taxon>Bacillati</taxon>
        <taxon>Actinomycetota</taxon>
        <taxon>Actinomycetes</taxon>
        <taxon>Streptosporangiales</taxon>
        <taxon>Streptosporangiaceae</taxon>
        <taxon>Sinosporangium</taxon>
    </lineage>
</organism>
<feature type="transmembrane region" description="Helical" evidence="6">
    <location>
        <begin position="330"/>
        <end position="353"/>
    </location>
</feature>
<comment type="subcellular location">
    <subcellularLocation>
        <location evidence="1">Cell membrane</location>
        <topology evidence="1">Multi-pass membrane protein</topology>
    </subcellularLocation>
</comment>
<dbReference type="STRING" id="504805.SAMN05421505_101133"/>
<evidence type="ECO:0000256" key="5">
    <source>
        <dbReference type="ARBA" id="ARBA00023136"/>
    </source>
</evidence>
<dbReference type="AlphaFoldDB" id="A0A1G7QUS7"/>
<feature type="transmembrane region" description="Helical" evidence="6">
    <location>
        <begin position="275"/>
        <end position="295"/>
    </location>
</feature>
<dbReference type="InterPro" id="IPR036259">
    <property type="entry name" value="MFS_trans_sf"/>
</dbReference>
<name>A0A1G7QUS7_9ACTN</name>
<dbReference type="PROSITE" id="PS50850">
    <property type="entry name" value="MFS"/>
    <property type="match status" value="1"/>
</dbReference>
<keyword evidence="9" id="KW-1185">Reference proteome</keyword>
<evidence type="ECO:0000256" key="6">
    <source>
        <dbReference type="SAM" id="Phobius"/>
    </source>
</evidence>
<protein>
    <submittedName>
        <fullName evidence="8">Predicted arabinose efflux permease, MFS family</fullName>
    </submittedName>
</protein>
<dbReference type="Pfam" id="PF07690">
    <property type="entry name" value="MFS_1"/>
    <property type="match status" value="1"/>
</dbReference>
<keyword evidence="3 6" id="KW-0812">Transmembrane</keyword>
<feature type="transmembrane region" description="Helical" evidence="6">
    <location>
        <begin position="162"/>
        <end position="183"/>
    </location>
</feature>
<feature type="transmembrane region" description="Helical" evidence="6">
    <location>
        <begin position="365"/>
        <end position="388"/>
    </location>
</feature>
<dbReference type="RefSeq" id="WP_143020063.1">
    <property type="nucleotide sequence ID" value="NZ_FNCN01000001.1"/>
</dbReference>
<feature type="transmembrane region" description="Helical" evidence="6">
    <location>
        <begin position="394"/>
        <end position="414"/>
    </location>
</feature>